<name>A0ACC2TK30_9FUNG</name>
<keyword evidence="2" id="KW-1185">Reference proteome</keyword>
<reference evidence="1" key="1">
    <citation type="submission" date="2022-04" db="EMBL/GenBank/DDBJ databases">
        <title>Genome of the entomopathogenic fungus Entomophthora muscae.</title>
        <authorList>
            <person name="Elya C."/>
            <person name="Lovett B.R."/>
            <person name="Lee E."/>
            <person name="Macias A.M."/>
            <person name="Hajek A.E."/>
            <person name="De Bivort B.L."/>
            <person name="Kasson M.T."/>
            <person name="De Fine Licht H.H."/>
            <person name="Stajich J.E."/>
        </authorList>
    </citation>
    <scope>NUCLEOTIDE SEQUENCE</scope>
    <source>
        <strain evidence="1">Berkeley</strain>
    </source>
</reference>
<dbReference type="EMBL" id="QTSX02002845">
    <property type="protein sequence ID" value="KAJ9074832.1"/>
    <property type="molecule type" value="Genomic_DNA"/>
</dbReference>
<protein>
    <submittedName>
        <fullName evidence="1">Uncharacterized protein</fullName>
    </submittedName>
</protein>
<comment type="caution">
    <text evidence="1">The sequence shown here is derived from an EMBL/GenBank/DDBJ whole genome shotgun (WGS) entry which is preliminary data.</text>
</comment>
<evidence type="ECO:0000313" key="1">
    <source>
        <dbReference type="EMBL" id="KAJ9074832.1"/>
    </source>
</evidence>
<proteinExistence type="predicted"/>
<organism evidence="1 2">
    <name type="scientific">Entomophthora muscae</name>
    <dbReference type="NCBI Taxonomy" id="34485"/>
    <lineage>
        <taxon>Eukaryota</taxon>
        <taxon>Fungi</taxon>
        <taxon>Fungi incertae sedis</taxon>
        <taxon>Zoopagomycota</taxon>
        <taxon>Entomophthoromycotina</taxon>
        <taxon>Entomophthoromycetes</taxon>
        <taxon>Entomophthorales</taxon>
        <taxon>Entomophthoraceae</taxon>
        <taxon>Entomophthora</taxon>
    </lineage>
</organism>
<accession>A0ACC2TK30</accession>
<gene>
    <name evidence="1" type="ORF">DSO57_1002262</name>
</gene>
<evidence type="ECO:0000313" key="2">
    <source>
        <dbReference type="Proteomes" id="UP001165960"/>
    </source>
</evidence>
<dbReference type="Proteomes" id="UP001165960">
    <property type="component" value="Unassembled WGS sequence"/>
</dbReference>
<sequence length="94" mass="10506">MVNMGFSQQEIEILNSVPIQAPCTPSRRGCLRQEHNCGGKNTNSEVLSGLIFARTRETRPLAGSSEPPRQLKRSHPKLPPRNDQVPPTPIRSRH</sequence>